<reference evidence="1" key="1">
    <citation type="submission" date="2023-10" db="EMBL/GenBank/DDBJ databases">
        <title>Whole genome sequencing of actinobacterial strain Amycolatopsis sp. (BCA-696) identifies the underlying plant growth-promoting genes.</title>
        <authorList>
            <person name="Gandham P."/>
            <person name="Vadla N."/>
            <person name="Saji A."/>
            <person name="Srinivas V."/>
            <person name="Ruperao P."/>
            <person name="Selvanayagam S."/>
            <person name="Saxena R.K."/>
            <person name="Rathore A."/>
            <person name="Gopalakrishnan S."/>
            <person name="Thakur V."/>
        </authorList>
    </citation>
    <scope>NUCLEOTIDE SEQUENCE</scope>
    <source>
        <strain evidence="1">BCA-696</strain>
    </source>
</reference>
<organism evidence="1 2">
    <name type="scientific">Amycolatopsis coloradensis</name>
    <dbReference type="NCBI Taxonomy" id="76021"/>
    <lineage>
        <taxon>Bacteria</taxon>
        <taxon>Bacillati</taxon>
        <taxon>Actinomycetota</taxon>
        <taxon>Actinomycetes</taxon>
        <taxon>Pseudonocardiales</taxon>
        <taxon>Pseudonocardiaceae</taxon>
        <taxon>Amycolatopsis</taxon>
    </lineage>
</organism>
<dbReference type="EMBL" id="CP150484">
    <property type="protein sequence ID" value="WYW20860.1"/>
    <property type="molecule type" value="Genomic_DNA"/>
</dbReference>
<evidence type="ECO:0000313" key="2">
    <source>
        <dbReference type="Proteomes" id="UP001456344"/>
    </source>
</evidence>
<sequence length="105" mass="11353">MNDLSPAHQAVERGDLPLLRELLDGGADINEEHAGLTLLHHAIDVEVDSHTQTGEPLHADVTAYLLARGADPKRPSDGGRGVTAEQMAFVRRHRLASALFERVGT</sequence>
<protein>
    <submittedName>
        <fullName evidence="1">Ankyrin repeat domain-containing protein</fullName>
    </submittedName>
</protein>
<name>A0ACD5BNI8_9PSEU</name>
<evidence type="ECO:0000313" key="1">
    <source>
        <dbReference type="EMBL" id="WYW20860.1"/>
    </source>
</evidence>
<accession>A0ACD5BNI8</accession>
<gene>
    <name evidence="1" type="ORF">LCL61_35455</name>
</gene>
<proteinExistence type="predicted"/>
<dbReference type="Proteomes" id="UP001456344">
    <property type="component" value="Chromosome"/>
</dbReference>
<keyword evidence="2" id="KW-1185">Reference proteome</keyword>